<dbReference type="EMBL" id="CAMXCT020000638">
    <property type="protein sequence ID" value="CAL1134879.1"/>
    <property type="molecule type" value="Genomic_DNA"/>
</dbReference>
<sequence>MADRQRVYGVPRLTADGSAERDRRDDRDEMALPKEDGIARGDTCCLAPDRSVHFFVAAMIAGCARQTLSQAVRRGVIAPCYAPLLSQQRWLHQSSPRFNVACTPGVPVMFTTIYDKPGYDDYLELEWDEMPRDEFGVPAHIPPELSTTIRHTYYIPPQYFPFLKKLGDDTPELKPWMDKLMNGEMTFDDYEEMFYQFAKPLKIHRPLIPMPYRTAEEMKKSPELLWEGAWLSFRQRVLGDYTSRHYFRDFIGGMGVGVFLAWVYTQAHRQYRIDMKLFYLEAPEHKINWVTPRGDL</sequence>
<reference evidence="3" key="2">
    <citation type="submission" date="2024-04" db="EMBL/GenBank/DDBJ databases">
        <authorList>
            <person name="Chen Y."/>
            <person name="Shah S."/>
            <person name="Dougan E. K."/>
            <person name="Thang M."/>
            <person name="Chan C."/>
        </authorList>
    </citation>
    <scope>NUCLEOTIDE SEQUENCE [LARGE SCALE GENOMIC DNA]</scope>
</reference>
<dbReference type="AlphaFoldDB" id="A0A9P1BXW1"/>
<dbReference type="Proteomes" id="UP001152797">
    <property type="component" value="Unassembled WGS sequence"/>
</dbReference>
<accession>A0A9P1BXW1</accession>
<feature type="region of interest" description="Disordered" evidence="1">
    <location>
        <begin position="1"/>
        <end position="30"/>
    </location>
</feature>
<comment type="caution">
    <text evidence="2">The sequence shown here is derived from an EMBL/GenBank/DDBJ whole genome shotgun (WGS) entry which is preliminary data.</text>
</comment>
<evidence type="ECO:0000313" key="2">
    <source>
        <dbReference type="EMBL" id="CAI3981504.1"/>
    </source>
</evidence>
<evidence type="ECO:0000313" key="4">
    <source>
        <dbReference type="Proteomes" id="UP001152797"/>
    </source>
</evidence>
<dbReference type="EMBL" id="CAMXCT030000638">
    <property type="protein sequence ID" value="CAL4768816.1"/>
    <property type="molecule type" value="Genomic_DNA"/>
</dbReference>
<keyword evidence="4" id="KW-1185">Reference proteome</keyword>
<organism evidence="2">
    <name type="scientific">Cladocopium goreaui</name>
    <dbReference type="NCBI Taxonomy" id="2562237"/>
    <lineage>
        <taxon>Eukaryota</taxon>
        <taxon>Sar</taxon>
        <taxon>Alveolata</taxon>
        <taxon>Dinophyceae</taxon>
        <taxon>Suessiales</taxon>
        <taxon>Symbiodiniaceae</taxon>
        <taxon>Cladocopium</taxon>
    </lineage>
</organism>
<dbReference type="OrthoDB" id="407535at2759"/>
<gene>
    <name evidence="2" type="ORF">C1SCF055_LOCUS9285</name>
</gene>
<evidence type="ECO:0000256" key="1">
    <source>
        <dbReference type="SAM" id="MobiDB-lite"/>
    </source>
</evidence>
<feature type="compositionally biased region" description="Basic and acidic residues" evidence="1">
    <location>
        <begin position="18"/>
        <end position="30"/>
    </location>
</feature>
<reference evidence="2" key="1">
    <citation type="submission" date="2022-10" db="EMBL/GenBank/DDBJ databases">
        <authorList>
            <person name="Chen Y."/>
            <person name="Dougan E. K."/>
            <person name="Chan C."/>
            <person name="Rhodes N."/>
            <person name="Thang M."/>
        </authorList>
    </citation>
    <scope>NUCLEOTIDE SEQUENCE</scope>
</reference>
<protein>
    <submittedName>
        <fullName evidence="2">Uncharacterized protein</fullName>
    </submittedName>
</protein>
<name>A0A9P1BXW1_9DINO</name>
<evidence type="ECO:0000313" key="3">
    <source>
        <dbReference type="EMBL" id="CAL1134879.1"/>
    </source>
</evidence>
<proteinExistence type="predicted"/>
<dbReference type="EMBL" id="CAMXCT010000638">
    <property type="protein sequence ID" value="CAI3981504.1"/>
    <property type="molecule type" value="Genomic_DNA"/>
</dbReference>